<protein>
    <submittedName>
        <fullName evidence="2">Uncharacterized protein</fullName>
    </submittedName>
</protein>
<dbReference type="EMBL" id="VSRR010018165">
    <property type="protein sequence ID" value="MPC61042.1"/>
    <property type="molecule type" value="Genomic_DNA"/>
</dbReference>
<evidence type="ECO:0000256" key="1">
    <source>
        <dbReference type="SAM" id="MobiDB-lite"/>
    </source>
</evidence>
<name>A0A5B7GQA9_PORTR</name>
<organism evidence="2 3">
    <name type="scientific">Portunus trituberculatus</name>
    <name type="common">Swimming crab</name>
    <name type="synonym">Neptunus trituberculatus</name>
    <dbReference type="NCBI Taxonomy" id="210409"/>
    <lineage>
        <taxon>Eukaryota</taxon>
        <taxon>Metazoa</taxon>
        <taxon>Ecdysozoa</taxon>
        <taxon>Arthropoda</taxon>
        <taxon>Crustacea</taxon>
        <taxon>Multicrustacea</taxon>
        <taxon>Malacostraca</taxon>
        <taxon>Eumalacostraca</taxon>
        <taxon>Eucarida</taxon>
        <taxon>Decapoda</taxon>
        <taxon>Pleocyemata</taxon>
        <taxon>Brachyura</taxon>
        <taxon>Eubrachyura</taxon>
        <taxon>Portunoidea</taxon>
        <taxon>Portunidae</taxon>
        <taxon>Portuninae</taxon>
        <taxon>Portunus</taxon>
    </lineage>
</organism>
<proteinExistence type="predicted"/>
<dbReference type="Proteomes" id="UP000324222">
    <property type="component" value="Unassembled WGS sequence"/>
</dbReference>
<comment type="caution">
    <text evidence="2">The sequence shown here is derived from an EMBL/GenBank/DDBJ whole genome shotgun (WGS) entry which is preliminary data.</text>
</comment>
<keyword evidence="3" id="KW-1185">Reference proteome</keyword>
<reference evidence="2 3" key="1">
    <citation type="submission" date="2019-05" db="EMBL/GenBank/DDBJ databases">
        <title>Another draft genome of Portunus trituberculatus and its Hox gene families provides insights of decapod evolution.</title>
        <authorList>
            <person name="Jeong J.-H."/>
            <person name="Song I."/>
            <person name="Kim S."/>
            <person name="Choi T."/>
            <person name="Kim D."/>
            <person name="Ryu S."/>
            <person name="Kim W."/>
        </authorList>
    </citation>
    <scope>NUCLEOTIDE SEQUENCE [LARGE SCALE GENOMIC DNA]</scope>
    <source>
        <tissue evidence="2">Muscle</tissue>
    </source>
</reference>
<feature type="region of interest" description="Disordered" evidence="1">
    <location>
        <begin position="1"/>
        <end position="21"/>
    </location>
</feature>
<evidence type="ECO:0000313" key="3">
    <source>
        <dbReference type="Proteomes" id="UP000324222"/>
    </source>
</evidence>
<dbReference type="AlphaFoldDB" id="A0A5B7GQA9"/>
<sequence length="81" mass="9264">MIRPRKTSGESADQADRPQLQAKVQMPDVIRRNVMGVSEAVLFNFLLNFPVRRSFKRIPQRLGARTISSHSSELLICLLDR</sequence>
<evidence type="ECO:0000313" key="2">
    <source>
        <dbReference type="EMBL" id="MPC61042.1"/>
    </source>
</evidence>
<accession>A0A5B7GQA9</accession>
<gene>
    <name evidence="2" type="ORF">E2C01_055105</name>
</gene>